<dbReference type="GO" id="GO:0004591">
    <property type="term" value="F:oxoglutarate dehydrogenase (succinyl-transferring) activity"/>
    <property type="evidence" value="ECO:0007669"/>
    <property type="project" value="UniProtKB-EC"/>
</dbReference>
<evidence type="ECO:0000256" key="4">
    <source>
        <dbReference type="ARBA" id="ARBA00023052"/>
    </source>
</evidence>
<dbReference type="EMBL" id="PNCI01000214">
    <property type="protein sequence ID" value="TMP20467.1"/>
    <property type="molecule type" value="Genomic_DNA"/>
</dbReference>
<comment type="caution">
    <text evidence="6">The sequence shown here is derived from an EMBL/GenBank/DDBJ whole genome shotgun (WGS) entry which is preliminary data.</text>
</comment>
<evidence type="ECO:0000313" key="7">
    <source>
        <dbReference type="Proteomes" id="UP000310249"/>
    </source>
</evidence>
<dbReference type="InterPro" id="IPR001017">
    <property type="entry name" value="DH_E1"/>
</dbReference>
<gene>
    <name evidence="6" type="ORF">CWB99_24305</name>
</gene>
<evidence type="ECO:0000259" key="5">
    <source>
        <dbReference type="Pfam" id="PF00676"/>
    </source>
</evidence>
<dbReference type="EC" id="1.2.4.2" evidence="2"/>
<dbReference type="RefSeq" id="WP_138686265.1">
    <property type="nucleotide sequence ID" value="NZ_PNCI01000214.1"/>
</dbReference>
<evidence type="ECO:0000256" key="1">
    <source>
        <dbReference type="ARBA" id="ARBA00001964"/>
    </source>
</evidence>
<dbReference type="GO" id="GO:0045252">
    <property type="term" value="C:oxoglutarate dehydrogenase complex"/>
    <property type="evidence" value="ECO:0007669"/>
    <property type="project" value="TreeGrafter"/>
</dbReference>
<dbReference type="Proteomes" id="UP000310249">
    <property type="component" value="Unassembled WGS sequence"/>
</dbReference>
<protein>
    <recommendedName>
        <fullName evidence="2">oxoglutarate dehydrogenase (succinyl-transferring)</fullName>
        <ecNumber evidence="2">1.2.4.2</ecNumber>
    </recommendedName>
</protein>
<evidence type="ECO:0000256" key="3">
    <source>
        <dbReference type="ARBA" id="ARBA00023002"/>
    </source>
</evidence>
<organism evidence="6 7">
    <name type="scientific">Pseudoalteromonas rubra</name>
    <dbReference type="NCBI Taxonomy" id="43658"/>
    <lineage>
        <taxon>Bacteria</taxon>
        <taxon>Pseudomonadati</taxon>
        <taxon>Pseudomonadota</taxon>
        <taxon>Gammaproteobacteria</taxon>
        <taxon>Alteromonadales</taxon>
        <taxon>Pseudoalteromonadaceae</taxon>
        <taxon>Pseudoalteromonas</taxon>
    </lineage>
</organism>
<dbReference type="GO" id="GO:0005829">
    <property type="term" value="C:cytosol"/>
    <property type="evidence" value="ECO:0007669"/>
    <property type="project" value="TreeGrafter"/>
</dbReference>
<dbReference type="GO" id="GO:0030976">
    <property type="term" value="F:thiamine pyrophosphate binding"/>
    <property type="evidence" value="ECO:0007669"/>
    <property type="project" value="InterPro"/>
</dbReference>
<dbReference type="Gene3D" id="3.40.50.970">
    <property type="match status" value="1"/>
</dbReference>
<name>A0A5S3WGA7_9GAMM</name>
<keyword evidence="4" id="KW-0786">Thiamine pyrophosphate</keyword>
<dbReference type="AlphaFoldDB" id="A0A5S3WGA7"/>
<reference evidence="7" key="2">
    <citation type="submission" date="2019-06" db="EMBL/GenBank/DDBJ databases">
        <title>Co-occurence of chitin degradation, pigmentation and bioactivity in marine Pseudoalteromonas.</title>
        <authorList>
            <person name="Sonnenschein E.C."/>
            <person name="Bech P.K."/>
        </authorList>
    </citation>
    <scope>NUCLEOTIDE SEQUENCE [LARGE SCALE GENOMIC DNA]</scope>
    <source>
        <strain evidence="7">S2676</strain>
    </source>
</reference>
<dbReference type="PANTHER" id="PTHR23152:SF4">
    <property type="entry name" value="2-OXOADIPATE DEHYDROGENASE COMPLEX COMPONENT E1"/>
    <property type="match status" value="1"/>
</dbReference>
<sequence>NLRGYYTGGTIHFVINNQIGFTTDFDDARSADYCTSIAAMVQAPVMHVNGDDPEAVVKCAEIATRYRQEFNSDIFIDMVCYRRHGHNE</sequence>
<feature type="non-terminal residue" evidence="6">
    <location>
        <position position="1"/>
    </location>
</feature>
<comment type="cofactor">
    <cofactor evidence="1">
        <name>thiamine diphosphate</name>
        <dbReference type="ChEBI" id="CHEBI:58937"/>
    </cofactor>
</comment>
<evidence type="ECO:0000256" key="2">
    <source>
        <dbReference type="ARBA" id="ARBA00012280"/>
    </source>
</evidence>
<accession>A0A5S3WGA7</accession>
<dbReference type="InterPro" id="IPR029061">
    <property type="entry name" value="THDP-binding"/>
</dbReference>
<reference evidence="6 7" key="1">
    <citation type="submission" date="2018-01" db="EMBL/GenBank/DDBJ databases">
        <authorList>
            <person name="Paulsen S."/>
            <person name="Gram L.K."/>
        </authorList>
    </citation>
    <scope>NUCLEOTIDE SEQUENCE [LARGE SCALE GENOMIC DNA]</scope>
    <source>
        <strain evidence="6 7">S2676</strain>
    </source>
</reference>
<feature type="non-terminal residue" evidence="6">
    <location>
        <position position="88"/>
    </location>
</feature>
<dbReference type="GO" id="GO:0006099">
    <property type="term" value="P:tricarboxylic acid cycle"/>
    <property type="evidence" value="ECO:0007669"/>
    <property type="project" value="TreeGrafter"/>
</dbReference>
<keyword evidence="3" id="KW-0560">Oxidoreductase</keyword>
<dbReference type="InterPro" id="IPR011603">
    <property type="entry name" value="2oxoglutarate_DH_E1"/>
</dbReference>
<dbReference type="SUPFAM" id="SSF52518">
    <property type="entry name" value="Thiamin diphosphate-binding fold (THDP-binding)"/>
    <property type="match status" value="1"/>
</dbReference>
<dbReference type="PANTHER" id="PTHR23152">
    <property type="entry name" value="2-OXOGLUTARATE DEHYDROGENASE"/>
    <property type="match status" value="1"/>
</dbReference>
<dbReference type="Pfam" id="PF00676">
    <property type="entry name" value="E1_dh"/>
    <property type="match status" value="1"/>
</dbReference>
<evidence type="ECO:0000313" key="6">
    <source>
        <dbReference type="EMBL" id="TMP20467.1"/>
    </source>
</evidence>
<proteinExistence type="predicted"/>
<feature type="domain" description="Dehydrogenase E1 component" evidence="5">
    <location>
        <begin position="9"/>
        <end position="88"/>
    </location>
</feature>